<evidence type="ECO:0000313" key="2">
    <source>
        <dbReference type="Proteomes" id="UP000234681"/>
    </source>
</evidence>
<protein>
    <submittedName>
        <fullName evidence="1">RCG45562</fullName>
    </submittedName>
</protein>
<dbReference type="EMBL" id="CH474001">
    <property type="protein sequence ID" value="EDL93652.1"/>
    <property type="molecule type" value="Genomic_DNA"/>
</dbReference>
<reference evidence="1 2" key="1">
    <citation type="submission" date="2005-09" db="EMBL/GenBank/DDBJ databases">
        <authorList>
            <person name="Mural R.J."/>
            <person name="Li P.W."/>
            <person name="Adams M.D."/>
            <person name="Amanatides P.G."/>
            <person name="Baden-Tillson H."/>
            <person name="Barnstead M."/>
            <person name="Chin S.H."/>
            <person name="Dew I."/>
            <person name="Evans C.A."/>
            <person name="Ferriera S."/>
            <person name="Flanigan M."/>
            <person name="Fosler C."/>
            <person name="Glodek A."/>
            <person name="Gu Z."/>
            <person name="Holt R.A."/>
            <person name="Jennings D."/>
            <person name="Kraft C.L."/>
            <person name="Lu F."/>
            <person name="Nguyen T."/>
            <person name="Nusskern D.R."/>
            <person name="Pfannkoch C.M."/>
            <person name="Sitter C."/>
            <person name="Sutton G.G."/>
            <person name="Venter J.C."/>
            <person name="Wang Z."/>
            <person name="Woodage T."/>
            <person name="Zheng X.H."/>
            <person name="Zhong F."/>
        </authorList>
    </citation>
    <scope>NUCLEOTIDE SEQUENCE [LARGE SCALE GENOMIC DNA]</scope>
    <source>
        <strain>BN</strain>
        <strain evidence="2">Sprague-Dawley</strain>
    </source>
</reference>
<gene>
    <name evidence="1" type="ORF">rCG_45562</name>
</gene>
<evidence type="ECO:0000313" key="1">
    <source>
        <dbReference type="EMBL" id="EDL93652.1"/>
    </source>
</evidence>
<sequence>MGRPGLQNHPARQRRVPTRCFLEPKRLSLELPGAKDCRVKLDLLSALGA</sequence>
<dbReference type="Proteomes" id="UP000234681">
    <property type="component" value="Chromosome 3"/>
</dbReference>
<organism evidence="1 2">
    <name type="scientific">Rattus norvegicus</name>
    <name type="common">Rat</name>
    <dbReference type="NCBI Taxonomy" id="10116"/>
    <lineage>
        <taxon>Eukaryota</taxon>
        <taxon>Metazoa</taxon>
        <taxon>Chordata</taxon>
        <taxon>Craniata</taxon>
        <taxon>Vertebrata</taxon>
        <taxon>Euteleostomi</taxon>
        <taxon>Mammalia</taxon>
        <taxon>Eutheria</taxon>
        <taxon>Euarchontoglires</taxon>
        <taxon>Glires</taxon>
        <taxon>Rodentia</taxon>
        <taxon>Myomorpha</taxon>
        <taxon>Muroidea</taxon>
        <taxon>Muridae</taxon>
        <taxon>Murinae</taxon>
        <taxon>Rattus</taxon>
    </lineage>
</organism>
<accession>A6JSZ5</accession>
<dbReference type="AlphaFoldDB" id="A6JSZ5"/>
<name>A6JSZ5_RAT</name>
<proteinExistence type="predicted"/>